<protein>
    <submittedName>
        <fullName evidence="1">Uncharacterized protein</fullName>
    </submittedName>
</protein>
<name>A0A8H5BQQ3_9AGAR</name>
<accession>A0A8H5BQQ3</accession>
<evidence type="ECO:0000313" key="2">
    <source>
        <dbReference type="Proteomes" id="UP000567179"/>
    </source>
</evidence>
<gene>
    <name evidence="1" type="ORF">D9619_004966</name>
</gene>
<sequence length="346" mass="38321">MYAIAWTSTSLPYIASAAAVDLHHVRREVKGSVRGNWCRRLLALLLQMSGVDKSSINDEGSSKAPQILLLRPLWVRGGDNIVASRTAKDAWWNARKAKVVWNYEDDHPALLCHASRRPSRFIQVLVLVLVSILCKSKLTRAAVFIIPRIHLGRNAIRTLSTNSQRPSHFVAPSISNSTFASRLLSCRSSRLRAPYAASLLSPDIPAATAAVRYLRIQVSAPAPLASLDLASIHGSCGVARKCIQRENVAIALGAVAENTYVSRWLRASPSDSRARQKTLDLDNPPPMLLETMSIYSYPLTMDLCNHPDYFYRHGQFVSHIWDLLSKRIPCQISGTARRLSTTTSTS</sequence>
<reference evidence="1 2" key="1">
    <citation type="journal article" date="2020" name="ISME J.">
        <title>Uncovering the hidden diversity of litter-decomposition mechanisms in mushroom-forming fungi.</title>
        <authorList>
            <person name="Floudas D."/>
            <person name="Bentzer J."/>
            <person name="Ahren D."/>
            <person name="Johansson T."/>
            <person name="Persson P."/>
            <person name="Tunlid A."/>
        </authorList>
    </citation>
    <scope>NUCLEOTIDE SEQUENCE [LARGE SCALE GENOMIC DNA]</scope>
    <source>
        <strain evidence="1 2">CBS 101986</strain>
    </source>
</reference>
<proteinExistence type="predicted"/>
<comment type="caution">
    <text evidence="1">The sequence shown here is derived from an EMBL/GenBank/DDBJ whole genome shotgun (WGS) entry which is preliminary data.</text>
</comment>
<organism evidence="1 2">
    <name type="scientific">Psilocybe cf. subviscida</name>
    <dbReference type="NCBI Taxonomy" id="2480587"/>
    <lineage>
        <taxon>Eukaryota</taxon>
        <taxon>Fungi</taxon>
        <taxon>Dikarya</taxon>
        <taxon>Basidiomycota</taxon>
        <taxon>Agaricomycotina</taxon>
        <taxon>Agaricomycetes</taxon>
        <taxon>Agaricomycetidae</taxon>
        <taxon>Agaricales</taxon>
        <taxon>Agaricineae</taxon>
        <taxon>Strophariaceae</taxon>
        <taxon>Psilocybe</taxon>
    </lineage>
</organism>
<dbReference type="EMBL" id="JAACJJ010000014">
    <property type="protein sequence ID" value="KAF5327845.1"/>
    <property type="molecule type" value="Genomic_DNA"/>
</dbReference>
<keyword evidence="2" id="KW-1185">Reference proteome</keyword>
<dbReference type="AlphaFoldDB" id="A0A8H5BQQ3"/>
<evidence type="ECO:0000313" key="1">
    <source>
        <dbReference type="EMBL" id="KAF5327845.1"/>
    </source>
</evidence>
<dbReference type="Proteomes" id="UP000567179">
    <property type="component" value="Unassembled WGS sequence"/>
</dbReference>